<dbReference type="STRING" id="1317121.ATO11_08430"/>
<evidence type="ECO:0000313" key="2">
    <source>
        <dbReference type="EMBL" id="KNG94234.1"/>
    </source>
</evidence>
<keyword evidence="1" id="KW-0812">Transmembrane</keyword>
<dbReference type="AlphaFoldDB" id="A0A0L1JR17"/>
<accession>A0A0L1JR17</accession>
<protein>
    <submittedName>
        <fullName evidence="2">Uncharacterized protein</fullName>
    </submittedName>
</protein>
<evidence type="ECO:0000256" key="1">
    <source>
        <dbReference type="SAM" id="Phobius"/>
    </source>
</evidence>
<keyword evidence="1" id="KW-0472">Membrane</keyword>
<organism evidence="2 3">
    <name type="scientific">Pseudaestuariivita atlantica</name>
    <dbReference type="NCBI Taxonomy" id="1317121"/>
    <lineage>
        <taxon>Bacteria</taxon>
        <taxon>Pseudomonadati</taxon>
        <taxon>Pseudomonadota</taxon>
        <taxon>Alphaproteobacteria</taxon>
        <taxon>Rhodobacterales</taxon>
        <taxon>Paracoccaceae</taxon>
        <taxon>Pseudaestuariivita</taxon>
    </lineage>
</organism>
<dbReference type="Proteomes" id="UP000036938">
    <property type="component" value="Unassembled WGS sequence"/>
</dbReference>
<gene>
    <name evidence="2" type="ORF">ATO11_08430</name>
</gene>
<dbReference type="RefSeq" id="WP_050530385.1">
    <property type="nucleotide sequence ID" value="NZ_AQQZ01000003.1"/>
</dbReference>
<dbReference type="OrthoDB" id="7874790at2"/>
<name>A0A0L1JR17_9RHOB</name>
<proteinExistence type="predicted"/>
<evidence type="ECO:0000313" key="3">
    <source>
        <dbReference type="Proteomes" id="UP000036938"/>
    </source>
</evidence>
<keyword evidence="3" id="KW-1185">Reference proteome</keyword>
<dbReference type="EMBL" id="AQQZ01000003">
    <property type="protein sequence ID" value="KNG94234.1"/>
    <property type="molecule type" value="Genomic_DNA"/>
</dbReference>
<sequence>MKRAAILLAVTALAVVLVYLSRFWFLDLWPRSGLFGIAELRPGGGLLARWLRGTPFAPFELLIWVCGGFLVLTLVQRVVDRFNPPPAPEEDKDD</sequence>
<reference evidence="2 3" key="1">
    <citation type="journal article" date="2015" name="Int. J. Syst. Evol. Microbiol.">
        <title>Aestuariivita atlantica sp. nov., isolated from deep sea sediment of the Atlantic Ocean.</title>
        <authorList>
            <person name="Li G."/>
            <person name="Lai Q."/>
            <person name="Du Y."/>
            <person name="Liu X."/>
            <person name="Sun F."/>
            <person name="Shao Z."/>
        </authorList>
    </citation>
    <scope>NUCLEOTIDE SEQUENCE [LARGE SCALE GENOMIC DNA]</scope>
    <source>
        <strain evidence="2 3">22II-S11-z3</strain>
    </source>
</reference>
<feature type="transmembrane region" description="Helical" evidence="1">
    <location>
        <begin position="56"/>
        <end position="75"/>
    </location>
</feature>
<keyword evidence="1" id="KW-1133">Transmembrane helix</keyword>
<comment type="caution">
    <text evidence="2">The sequence shown here is derived from an EMBL/GenBank/DDBJ whole genome shotgun (WGS) entry which is preliminary data.</text>
</comment>